<reference evidence="1" key="1">
    <citation type="submission" date="2020-06" db="EMBL/GenBank/DDBJ databases">
        <authorList>
            <person name="Li T."/>
            <person name="Hu X."/>
            <person name="Zhang T."/>
            <person name="Song X."/>
            <person name="Zhang H."/>
            <person name="Dai N."/>
            <person name="Sheng W."/>
            <person name="Hou X."/>
            <person name="Wei L."/>
        </authorList>
    </citation>
    <scope>NUCLEOTIDE SEQUENCE</scope>
    <source>
        <strain evidence="1">KEN1</strain>
        <tissue evidence="1">Leaf</tissue>
    </source>
</reference>
<protein>
    <submittedName>
        <fullName evidence="1">Uncharacterized protein</fullName>
    </submittedName>
</protein>
<name>A0AAW2UEP4_9LAMI</name>
<proteinExistence type="predicted"/>
<sequence>MTASFSAGSDENKVVKELQWKAAMEFEWIRDWSEAGAANIDNRSCNAIVDLVLQLYEKLQNLRKQRMGASTNFDSQNDLEDDLTSIDVQLLVLLEGRAIRKSNAAAVSRMAAPRTVTYVRRPRALRHPSLSNIERLIPIIEVQNVDGHPVRPTCAPMVRRIFAKHGDIASNVPFMRHPEITAVLLEVICDVVKKIVQNDFHTVLADLDDMMVLAPVAQLGEIDTSWLEKCLEELCEIRSLIVKAAAKDFDAKNKMMMMAKKRFKKVQRSLLDEEF</sequence>
<accession>A0AAW2UEP4</accession>
<evidence type="ECO:0000313" key="1">
    <source>
        <dbReference type="EMBL" id="KAL0415422.1"/>
    </source>
</evidence>
<dbReference type="PANTHER" id="PTHR35358">
    <property type="entry name" value="OS06G0711100 PROTEIN"/>
    <property type="match status" value="1"/>
</dbReference>
<organism evidence="1">
    <name type="scientific">Sesamum latifolium</name>
    <dbReference type="NCBI Taxonomy" id="2727402"/>
    <lineage>
        <taxon>Eukaryota</taxon>
        <taxon>Viridiplantae</taxon>
        <taxon>Streptophyta</taxon>
        <taxon>Embryophyta</taxon>
        <taxon>Tracheophyta</taxon>
        <taxon>Spermatophyta</taxon>
        <taxon>Magnoliopsida</taxon>
        <taxon>eudicotyledons</taxon>
        <taxon>Gunneridae</taxon>
        <taxon>Pentapetalae</taxon>
        <taxon>asterids</taxon>
        <taxon>lamiids</taxon>
        <taxon>Lamiales</taxon>
        <taxon>Pedaliaceae</taxon>
        <taxon>Sesamum</taxon>
    </lineage>
</organism>
<reference evidence="1" key="2">
    <citation type="journal article" date="2024" name="Plant">
        <title>Genomic evolution and insights into agronomic trait innovations of Sesamum species.</title>
        <authorList>
            <person name="Miao H."/>
            <person name="Wang L."/>
            <person name="Qu L."/>
            <person name="Liu H."/>
            <person name="Sun Y."/>
            <person name="Le M."/>
            <person name="Wang Q."/>
            <person name="Wei S."/>
            <person name="Zheng Y."/>
            <person name="Lin W."/>
            <person name="Duan Y."/>
            <person name="Cao H."/>
            <person name="Xiong S."/>
            <person name="Wang X."/>
            <person name="Wei L."/>
            <person name="Li C."/>
            <person name="Ma Q."/>
            <person name="Ju M."/>
            <person name="Zhao R."/>
            <person name="Li G."/>
            <person name="Mu C."/>
            <person name="Tian Q."/>
            <person name="Mei H."/>
            <person name="Zhang T."/>
            <person name="Gao T."/>
            <person name="Zhang H."/>
        </authorList>
    </citation>
    <scope>NUCLEOTIDE SEQUENCE</scope>
    <source>
        <strain evidence="1">KEN1</strain>
    </source>
</reference>
<comment type="caution">
    <text evidence="1">The sequence shown here is derived from an EMBL/GenBank/DDBJ whole genome shotgun (WGS) entry which is preliminary data.</text>
</comment>
<dbReference type="EMBL" id="JACGWN010000012">
    <property type="protein sequence ID" value="KAL0415422.1"/>
    <property type="molecule type" value="Genomic_DNA"/>
</dbReference>
<dbReference type="AlphaFoldDB" id="A0AAW2UEP4"/>
<gene>
    <name evidence="1" type="ORF">Slati_3374100</name>
</gene>
<dbReference type="PANTHER" id="PTHR35358:SF18">
    <property type="entry name" value="PHOSPHOLIPASE-LIKE PROTEIN-RELATED"/>
    <property type="match status" value="1"/>
</dbReference>